<evidence type="ECO:0000313" key="2">
    <source>
        <dbReference type="EMBL" id="KAA6409563.1"/>
    </source>
</evidence>
<gene>
    <name evidence="2" type="ORF">FRX48_06174</name>
</gene>
<evidence type="ECO:0000313" key="3">
    <source>
        <dbReference type="Proteomes" id="UP000324767"/>
    </source>
</evidence>
<protein>
    <submittedName>
        <fullName evidence="2">Uncharacterized protein</fullName>
    </submittedName>
</protein>
<dbReference type="Proteomes" id="UP000324767">
    <property type="component" value="Unassembled WGS sequence"/>
</dbReference>
<reference evidence="2 3" key="1">
    <citation type="submission" date="2019-09" db="EMBL/GenBank/DDBJ databases">
        <title>The hologenome of the rock-dwelling lichen Lasallia pustulata.</title>
        <authorList>
            <person name="Greshake Tzovaras B."/>
            <person name="Segers F."/>
            <person name="Bicker A."/>
            <person name="Dal Grande F."/>
            <person name="Otte J."/>
            <person name="Hankeln T."/>
            <person name="Schmitt I."/>
            <person name="Ebersberger I."/>
        </authorList>
    </citation>
    <scope>NUCLEOTIDE SEQUENCE [LARGE SCALE GENOMIC DNA]</scope>
    <source>
        <strain evidence="2">A1-1</strain>
    </source>
</reference>
<evidence type="ECO:0000256" key="1">
    <source>
        <dbReference type="SAM" id="MobiDB-lite"/>
    </source>
</evidence>
<comment type="caution">
    <text evidence="2">The sequence shown here is derived from an EMBL/GenBank/DDBJ whole genome shotgun (WGS) entry which is preliminary data.</text>
</comment>
<name>A0A5M8PJF9_9LECA</name>
<dbReference type="EMBL" id="VXIT01000010">
    <property type="protein sequence ID" value="KAA6409563.1"/>
    <property type="molecule type" value="Genomic_DNA"/>
</dbReference>
<feature type="compositionally biased region" description="Pro residues" evidence="1">
    <location>
        <begin position="49"/>
        <end position="65"/>
    </location>
</feature>
<proteinExistence type="predicted"/>
<accession>A0A5M8PJF9</accession>
<sequence>MASPGHIIDPQGRLMVDSRLFPAFVRANGAPRNLTMREQARNLDCPPSILKPPFPSPPPSPSPPPPDDDRAAAFAACKVKENARRKASRARKREREQSVNRAGQAGPG</sequence>
<dbReference type="AlphaFoldDB" id="A0A5M8PJF9"/>
<feature type="region of interest" description="Disordered" evidence="1">
    <location>
        <begin position="41"/>
        <end position="108"/>
    </location>
</feature>
<organism evidence="2 3">
    <name type="scientific">Lasallia pustulata</name>
    <dbReference type="NCBI Taxonomy" id="136370"/>
    <lineage>
        <taxon>Eukaryota</taxon>
        <taxon>Fungi</taxon>
        <taxon>Dikarya</taxon>
        <taxon>Ascomycota</taxon>
        <taxon>Pezizomycotina</taxon>
        <taxon>Lecanoromycetes</taxon>
        <taxon>OSLEUM clade</taxon>
        <taxon>Umbilicariomycetidae</taxon>
        <taxon>Umbilicariales</taxon>
        <taxon>Umbilicariaceae</taxon>
        <taxon>Lasallia</taxon>
    </lineage>
</organism>